<dbReference type="GO" id="GO:0032259">
    <property type="term" value="P:methylation"/>
    <property type="evidence" value="ECO:0007669"/>
    <property type="project" value="UniProtKB-KW"/>
</dbReference>
<evidence type="ECO:0000256" key="13">
    <source>
        <dbReference type="ARBA" id="ARBA00023268"/>
    </source>
</evidence>
<evidence type="ECO:0000256" key="4">
    <source>
        <dbReference type="ARBA" id="ARBA00022519"/>
    </source>
</evidence>
<feature type="transmembrane region" description="Helical" evidence="19">
    <location>
        <begin position="257"/>
        <end position="276"/>
    </location>
</feature>
<comment type="subcellular location">
    <subcellularLocation>
        <location evidence="1">Cell inner membrane</location>
        <topology evidence="1">Multi-pass membrane protein</topology>
    </subcellularLocation>
    <subcellularLocation>
        <location evidence="18">Cell membrane</location>
        <topology evidence="18">Multi-pass membrane protein</topology>
    </subcellularLocation>
</comment>
<evidence type="ECO:0000256" key="2">
    <source>
        <dbReference type="ARBA" id="ARBA00005801"/>
    </source>
</evidence>
<feature type="domain" description="Prepilin peptidase A24 N-terminal" evidence="21">
    <location>
        <begin position="20"/>
        <end position="125"/>
    </location>
</feature>
<gene>
    <name evidence="22" type="ORF">CSA09_00830</name>
</gene>
<feature type="transmembrane region" description="Helical" evidence="19">
    <location>
        <begin position="12"/>
        <end position="34"/>
    </location>
</feature>
<evidence type="ECO:0000256" key="15">
    <source>
        <dbReference type="ARBA" id="ARBA00067082"/>
    </source>
</evidence>
<dbReference type="InterPro" id="IPR014032">
    <property type="entry name" value="Peptidase_A24A_bac"/>
</dbReference>
<evidence type="ECO:0000256" key="3">
    <source>
        <dbReference type="ARBA" id="ARBA00022475"/>
    </source>
</evidence>
<feature type="transmembrane region" description="Helical" evidence="19">
    <location>
        <begin position="132"/>
        <end position="151"/>
    </location>
</feature>
<comment type="function">
    <text evidence="18">Plays an essential role in type IV pili and type II pseudopili formation by proteolytically removing the leader sequence from substrate proteins and subsequently monomethylating the alpha-amino group of the newly exposed N-terminal phenylalanine.</text>
</comment>
<keyword evidence="12 19" id="KW-0472">Membrane</keyword>
<evidence type="ECO:0000256" key="11">
    <source>
        <dbReference type="ARBA" id="ARBA00022989"/>
    </source>
</evidence>
<evidence type="ECO:0000256" key="8">
    <source>
        <dbReference type="ARBA" id="ARBA00022691"/>
    </source>
</evidence>
<evidence type="ECO:0000256" key="10">
    <source>
        <dbReference type="ARBA" id="ARBA00022801"/>
    </source>
</evidence>
<evidence type="ECO:0000256" key="17">
    <source>
        <dbReference type="RuleBase" id="RU003793"/>
    </source>
</evidence>
<evidence type="ECO:0000256" key="12">
    <source>
        <dbReference type="ARBA" id="ARBA00023136"/>
    </source>
</evidence>
<feature type="transmembrane region" description="Helical" evidence="19">
    <location>
        <begin position="163"/>
        <end position="191"/>
    </location>
</feature>
<comment type="catalytic activity">
    <reaction evidence="14 18">
        <text>Typically cleaves a -Gly-|-Phe- bond to release an N-terminal, basic peptide of 5-8 residues from type IV prepilin, and then N-methylates the new N-terminal amino group, the methyl donor being S-adenosyl-L-methionine.</text>
        <dbReference type="EC" id="3.4.23.43"/>
    </reaction>
</comment>
<dbReference type="GO" id="GO:0008168">
    <property type="term" value="F:methyltransferase activity"/>
    <property type="evidence" value="ECO:0007669"/>
    <property type="project" value="UniProtKB-KW"/>
</dbReference>
<sequence length="289" mass="31498">MAIVELLASSPALLVALAVLLGLMVGSFLNVVVYRLPLIMEREWHAQCAELLGCAISDDKPELSLWGPRSHCPQCGHLINIRENIPVLSYLLQKGCCAHCEAKISIQYPLMEAFSGLLAGVVAWKLGFGWPVAAALVFTWLLLAASAIDFYHQLLFDNLTLPLLWLGLGAALFGLFTDLHSAVIGVMAGYLSLWSVYHVFRLLTGKEGMGHGDFKLLAALGAWVGWQHLITIVILSSLTGALFGLTLILFQGRDRSIPMPFGPFLAVAGWVTLLWGESINNAYLSWLGI</sequence>
<keyword evidence="7 18" id="KW-0808">Transferase</keyword>
<evidence type="ECO:0000256" key="18">
    <source>
        <dbReference type="RuleBase" id="RU003794"/>
    </source>
</evidence>
<evidence type="ECO:0000256" key="1">
    <source>
        <dbReference type="ARBA" id="ARBA00004429"/>
    </source>
</evidence>
<name>A0A2G6PGS0_9GAMM</name>
<dbReference type="GO" id="GO:0004190">
    <property type="term" value="F:aspartic-type endopeptidase activity"/>
    <property type="evidence" value="ECO:0007669"/>
    <property type="project" value="UniProtKB-EC"/>
</dbReference>
<keyword evidence="9 18" id="KW-0812">Transmembrane</keyword>
<dbReference type="Pfam" id="PF06750">
    <property type="entry name" value="A24_N_bact"/>
    <property type="match status" value="1"/>
</dbReference>
<dbReference type="GO" id="GO:0006465">
    <property type="term" value="P:signal peptide processing"/>
    <property type="evidence" value="ECO:0007669"/>
    <property type="project" value="TreeGrafter"/>
</dbReference>
<dbReference type="EMBL" id="PDTV01000004">
    <property type="protein sequence ID" value="PIE83450.1"/>
    <property type="molecule type" value="Genomic_DNA"/>
</dbReference>
<reference evidence="22 23" key="1">
    <citation type="submission" date="2017-10" db="EMBL/GenBank/DDBJ databases">
        <title>Novel microbial diversity and functional potential in the marine mammal oral microbiome.</title>
        <authorList>
            <person name="Dudek N.K."/>
            <person name="Sun C.L."/>
            <person name="Burstein D."/>
            <person name="Kantor R.S."/>
            <person name="Aliaga Goltsman D.S."/>
            <person name="Bik E.M."/>
            <person name="Thomas B.C."/>
            <person name="Banfield J.F."/>
            <person name="Relman D.A."/>
        </authorList>
    </citation>
    <scope>NUCLEOTIDE SEQUENCE [LARGE SCALE GENOMIC DNA]</scope>
    <source>
        <strain evidence="22">DOLJORAL78_50_517</strain>
    </source>
</reference>
<comment type="caution">
    <text evidence="22">The sequence shown here is derived from an EMBL/GenBank/DDBJ whole genome shotgun (WGS) entry which is preliminary data.</text>
</comment>
<evidence type="ECO:0000256" key="14">
    <source>
        <dbReference type="ARBA" id="ARBA00050401"/>
    </source>
</evidence>
<dbReference type="InterPro" id="IPR050882">
    <property type="entry name" value="Prepilin_peptidase/N-MTase"/>
</dbReference>
<protein>
    <recommendedName>
        <fullName evidence="16 18">Prepilin leader peptidase/N-methyltransferase</fullName>
        <ecNumber evidence="18">2.1.1.-</ecNumber>
        <ecNumber evidence="15 18">3.4.23.43</ecNumber>
    </recommendedName>
</protein>
<organism evidence="22 23">
    <name type="scientific">Candidatus Contendibacter odensensis</name>
    <dbReference type="NCBI Taxonomy" id="1400860"/>
    <lineage>
        <taxon>Bacteria</taxon>
        <taxon>Pseudomonadati</taxon>
        <taxon>Pseudomonadota</taxon>
        <taxon>Gammaproteobacteria</taxon>
        <taxon>Candidatus Competibacteraceae</taxon>
        <taxon>Candidatus Contendibacter</taxon>
    </lineage>
</organism>
<evidence type="ECO:0000256" key="16">
    <source>
        <dbReference type="ARBA" id="ARBA00071870"/>
    </source>
</evidence>
<evidence type="ECO:0000259" key="21">
    <source>
        <dbReference type="Pfam" id="PF06750"/>
    </source>
</evidence>
<evidence type="ECO:0000313" key="23">
    <source>
        <dbReference type="Proteomes" id="UP000229278"/>
    </source>
</evidence>
<accession>A0A2G6PGS0</accession>
<dbReference type="EC" id="3.4.23.43" evidence="15 18"/>
<keyword evidence="11 19" id="KW-1133">Transmembrane helix</keyword>
<dbReference type="PRINTS" id="PR00864">
    <property type="entry name" value="PREPILNPTASE"/>
</dbReference>
<dbReference type="EC" id="2.1.1.-" evidence="18"/>
<feature type="transmembrane region" description="Helical" evidence="19">
    <location>
        <begin position="226"/>
        <end position="250"/>
    </location>
</feature>
<evidence type="ECO:0000256" key="19">
    <source>
        <dbReference type="SAM" id="Phobius"/>
    </source>
</evidence>
<evidence type="ECO:0000256" key="5">
    <source>
        <dbReference type="ARBA" id="ARBA00022603"/>
    </source>
</evidence>
<keyword evidence="10 18" id="KW-0378">Hydrolase</keyword>
<proteinExistence type="inferred from homology"/>
<dbReference type="PANTHER" id="PTHR30487">
    <property type="entry name" value="TYPE 4 PREPILIN-LIKE PROTEINS LEADER PEPTIDE-PROCESSING ENZYME"/>
    <property type="match status" value="1"/>
</dbReference>
<evidence type="ECO:0000256" key="6">
    <source>
        <dbReference type="ARBA" id="ARBA00022670"/>
    </source>
</evidence>
<keyword evidence="3" id="KW-1003">Cell membrane</keyword>
<evidence type="ECO:0000313" key="22">
    <source>
        <dbReference type="EMBL" id="PIE83450.1"/>
    </source>
</evidence>
<evidence type="ECO:0000259" key="20">
    <source>
        <dbReference type="Pfam" id="PF01478"/>
    </source>
</evidence>
<dbReference type="Proteomes" id="UP000229278">
    <property type="component" value="Unassembled WGS sequence"/>
</dbReference>
<evidence type="ECO:0000256" key="7">
    <source>
        <dbReference type="ARBA" id="ARBA00022679"/>
    </source>
</evidence>
<comment type="similarity">
    <text evidence="2 17">Belongs to the peptidase A24 family.</text>
</comment>
<feature type="domain" description="Prepilin type IV endopeptidase peptidase" evidence="20">
    <location>
        <begin position="136"/>
        <end position="245"/>
    </location>
</feature>
<dbReference type="GO" id="GO:0005886">
    <property type="term" value="C:plasma membrane"/>
    <property type="evidence" value="ECO:0007669"/>
    <property type="project" value="UniProtKB-SubCell"/>
</dbReference>
<dbReference type="AlphaFoldDB" id="A0A2G6PGS0"/>
<keyword evidence="5 18" id="KW-0489">Methyltransferase</keyword>
<dbReference type="FunFam" id="1.20.120.1220:FF:000001">
    <property type="entry name" value="Type 4 prepilin-like proteins leader peptide-processing enzyme"/>
    <property type="match status" value="1"/>
</dbReference>
<dbReference type="Pfam" id="PF01478">
    <property type="entry name" value="Peptidase_A24"/>
    <property type="match status" value="1"/>
</dbReference>
<dbReference type="PANTHER" id="PTHR30487:SF0">
    <property type="entry name" value="PREPILIN LEADER PEPTIDASE_N-METHYLTRANSFERASE-RELATED"/>
    <property type="match status" value="1"/>
</dbReference>
<keyword evidence="6 18" id="KW-0645">Protease</keyword>
<dbReference type="InterPro" id="IPR010627">
    <property type="entry name" value="Prepilin_pept_A24_N"/>
</dbReference>
<keyword evidence="8" id="KW-0949">S-adenosyl-L-methionine</keyword>
<dbReference type="InterPro" id="IPR000045">
    <property type="entry name" value="Prepilin_IV_endopep_pep"/>
</dbReference>
<dbReference type="Gene3D" id="1.20.120.1220">
    <property type="match status" value="1"/>
</dbReference>
<keyword evidence="4" id="KW-0997">Cell inner membrane</keyword>
<keyword evidence="13 18" id="KW-0511">Multifunctional enzyme</keyword>
<evidence type="ECO:0000256" key="9">
    <source>
        <dbReference type="ARBA" id="ARBA00022692"/>
    </source>
</evidence>